<accession>A0A381VXE6</accession>
<dbReference type="AlphaFoldDB" id="A0A381VXE6"/>
<sequence>MNEFILMNGYGIYIWSAYIFTFIILSYLF</sequence>
<protein>
    <recommendedName>
        <fullName evidence="3">Heme exporter protein D</fullName>
    </recommendedName>
</protein>
<organism evidence="2">
    <name type="scientific">marine metagenome</name>
    <dbReference type="NCBI Taxonomy" id="408172"/>
    <lineage>
        <taxon>unclassified sequences</taxon>
        <taxon>metagenomes</taxon>
        <taxon>ecological metagenomes</taxon>
    </lineage>
</organism>
<proteinExistence type="predicted"/>
<evidence type="ECO:0008006" key="3">
    <source>
        <dbReference type="Google" id="ProtNLM"/>
    </source>
</evidence>
<keyword evidence="1" id="KW-1133">Transmembrane helix</keyword>
<evidence type="ECO:0000313" key="2">
    <source>
        <dbReference type="EMBL" id="SVA44979.1"/>
    </source>
</evidence>
<keyword evidence="1" id="KW-0472">Membrane</keyword>
<keyword evidence="1" id="KW-0812">Transmembrane</keyword>
<reference evidence="2" key="1">
    <citation type="submission" date="2018-05" db="EMBL/GenBank/DDBJ databases">
        <authorList>
            <person name="Lanie J.A."/>
            <person name="Ng W.-L."/>
            <person name="Kazmierczak K.M."/>
            <person name="Andrzejewski T.M."/>
            <person name="Davidsen T.M."/>
            <person name="Wayne K.J."/>
            <person name="Tettelin H."/>
            <person name="Glass J.I."/>
            <person name="Rusch D."/>
            <person name="Podicherti R."/>
            <person name="Tsui H.-C.T."/>
            <person name="Winkler M.E."/>
        </authorList>
    </citation>
    <scope>NUCLEOTIDE SEQUENCE</scope>
</reference>
<feature type="non-terminal residue" evidence="2">
    <location>
        <position position="29"/>
    </location>
</feature>
<feature type="transmembrane region" description="Helical" evidence="1">
    <location>
        <begin position="12"/>
        <end position="28"/>
    </location>
</feature>
<evidence type="ECO:0000256" key="1">
    <source>
        <dbReference type="SAM" id="Phobius"/>
    </source>
</evidence>
<gene>
    <name evidence="2" type="ORF">METZ01_LOCUS97833</name>
</gene>
<name>A0A381VXE6_9ZZZZ</name>
<dbReference type="EMBL" id="UINC01010077">
    <property type="protein sequence ID" value="SVA44979.1"/>
    <property type="molecule type" value="Genomic_DNA"/>
</dbReference>